<keyword evidence="7" id="KW-1185">Reference proteome</keyword>
<dbReference type="Pfam" id="PF02902">
    <property type="entry name" value="Peptidase_C48"/>
    <property type="match status" value="1"/>
</dbReference>
<gene>
    <name evidence="6" type="ORF">CQW23_31943</name>
</gene>
<keyword evidence="3" id="KW-0378">Hydrolase</keyword>
<organism evidence="6 7">
    <name type="scientific">Capsicum baccatum</name>
    <name type="common">Peruvian pepper</name>
    <dbReference type="NCBI Taxonomy" id="33114"/>
    <lineage>
        <taxon>Eukaryota</taxon>
        <taxon>Viridiplantae</taxon>
        <taxon>Streptophyta</taxon>
        <taxon>Embryophyta</taxon>
        <taxon>Tracheophyta</taxon>
        <taxon>Spermatophyta</taxon>
        <taxon>Magnoliopsida</taxon>
        <taxon>eudicotyledons</taxon>
        <taxon>Gunneridae</taxon>
        <taxon>Pentapetalae</taxon>
        <taxon>asterids</taxon>
        <taxon>lamiids</taxon>
        <taxon>Solanales</taxon>
        <taxon>Solanaceae</taxon>
        <taxon>Solanoideae</taxon>
        <taxon>Capsiceae</taxon>
        <taxon>Capsicum</taxon>
    </lineage>
</organism>
<dbReference type="AlphaFoldDB" id="A0A2G2V609"/>
<feature type="domain" description="Ubiquitin-like protease family profile" evidence="5">
    <location>
        <begin position="86"/>
        <end position="293"/>
    </location>
</feature>
<dbReference type="InterPro" id="IPR003653">
    <property type="entry name" value="Peptidase_C48_C"/>
</dbReference>
<proteinExistence type="inferred from homology"/>
<evidence type="ECO:0000256" key="1">
    <source>
        <dbReference type="ARBA" id="ARBA00005234"/>
    </source>
</evidence>
<dbReference type="GO" id="GO:0006508">
    <property type="term" value="P:proteolysis"/>
    <property type="evidence" value="ECO:0007669"/>
    <property type="project" value="UniProtKB-KW"/>
</dbReference>
<dbReference type="PROSITE" id="PS50600">
    <property type="entry name" value="ULP_PROTEASE"/>
    <property type="match status" value="1"/>
</dbReference>
<dbReference type="GO" id="GO:0008234">
    <property type="term" value="F:cysteine-type peptidase activity"/>
    <property type="evidence" value="ECO:0007669"/>
    <property type="project" value="InterPro"/>
</dbReference>
<protein>
    <recommendedName>
        <fullName evidence="5">Ubiquitin-like protease family profile domain-containing protein</fullName>
    </recommendedName>
</protein>
<name>A0A2G2V609_CAPBA</name>
<dbReference type="InterPro" id="IPR038765">
    <property type="entry name" value="Papain-like_cys_pep_sf"/>
</dbReference>
<dbReference type="PANTHER" id="PTHR31470">
    <property type="entry name" value="CYSTEINE PROTEINASES SUPERFAMILY PROTEIN-RELATED-RELATED"/>
    <property type="match status" value="1"/>
</dbReference>
<reference evidence="7" key="2">
    <citation type="journal article" date="2017" name="J. Anim. Genet.">
        <title>Multiple reference genome sequences of hot pepper reveal the massive evolution of plant disease resistance genes by retroduplication.</title>
        <authorList>
            <person name="Kim S."/>
            <person name="Park J."/>
            <person name="Yeom S.-I."/>
            <person name="Kim Y.-M."/>
            <person name="Seo E."/>
            <person name="Kim K.-T."/>
            <person name="Kim M.-S."/>
            <person name="Lee J.M."/>
            <person name="Cheong K."/>
            <person name="Shin H.-S."/>
            <person name="Kim S.-B."/>
            <person name="Han K."/>
            <person name="Lee J."/>
            <person name="Park M."/>
            <person name="Lee H.-A."/>
            <person name="Lee H.-Y."/>
            <person name="Lee Y."/>
            <person name="Oh S."/>
            <person name="Lee J.H."/>
            <person name="Choi E."/>
            <person name="Choi E."/>
            <person name="Lee S.E."/>
            <person name="Jeon J."/>
            <person name="Kim H."/>
            <person name="Choi G."/>
            <person name="Song H."/>
            <person name="Lee J."/>
            <person name="Lee S.-C."/>
            <person name="Kwon J.-K."/>
            <person name="Lee H.-Y."/>
            <person name="Koo N."/>
            <person name="Hong Y."/>
            <person name="Kim R.W."/>
            <person name="Kang W.-H."/>
            <person name="Huh J.H."/>
            <person name="Kang B.-C."/>
            <person name="Yang T.-J."/>
            <person name="Lee Y.-H."/>
            <person name="Bennetzen J.L."/>
            <person name="Choi D."/>
        </authorList>
    </citation>
    <scope>NUCLEOTIDE SEQUENCE [LARGE SCALE GENOMIC DNA]</scope>
    <source>
        <strain evidence="7">cv. PBC81</strain>
    </source>
</reference>
<evidence type="ECO:0000256" key="2">
    <source>
        <dbReference type="ARBA" id="ARBA00022670"/>
    </source>
</evidence>
<evidence type="ECO:0000313" key="7">
    <source>
        <dbReference type="Proteomes" id="UP000224567"/>
    </source>
</evidence>
<comment type="caution">
    <text evidence="6">The sequence shown here is derived from an EMBL/GenBank/DDBJ whole genome shotgun (WGS) entry which is preliminary data.</text>
</comment>
<dbReference type="OrthoDB" id="1680482at2759"/>
<feature type="compositionally biased region" description="Basic and acidic residues" evidence="4">
    <location>
        <begin position="19"/>
        <end position="36"/>
    </location>
</feature>
<dbReference type="EMBL" id="MLFT02000219">
    <property type="protein sequence ID" value="PHT28430.1"/>
    <property type="molecule type" value="Genomic_DNA"/>
</dbReference>
<evidence type="ECO:0000313" key="6">
    <source>
        <dbReference type="EMBL" id="PHT28430.1"/>
    </source>
</evidence>
<evidence type="ECO:0000259" key="5">
    <source>
        <dbReference type="PROSITE" id="PS50600"/>
    </source>
</evidence>
<evidence type="ECO:0000256" key="3">
    <source>
        <dbReference type="ARBA" id="ARBA00022801"/>
    </source>
</evidence>
<comment type="similarity">
    <text evidence="1">Belongs to the peptidase C48 family.</text>
</comment>
<dbReference type="SUPFAM" id="SSF54001">
    <property type="entry name" value="Cysteine proteinases"/>
    <property type="match status" value="1"/>
</dbReference>
<dbReference type="Gene3D" id="3.40.395.10">
    <property type="entry name" value="Adenoviral Proteinase, Chain A"/>
    <property type="match status" value="1"/>
</dbReference>
<feature type="region of interest" description="Disordered" evidence="4">
    <location>
        <begin position="18"/>
        <end position="37"/>
    </location>
</feature>
<keyword evidence="2" id="KW-0645">Protease</keyword>
<accession>A0A2G2V609</accession>
<evidence type="ECO:0000256" key="4">
    <source>
        <dbReference type="SAM" id="MobiDB-lite"/>
    </source>
</evidence>
<dbReference type="PANTHER" id="PTHR31470:SF46">
    <property type="entry name" value="ULP1 PROTEASE FAMILY, C-TERMINAL CATALYTIC DOMAIN CONTAINING PROTEIN"/>
    <property type="match status" value="1"/>
</dbReference>
<dbReference type="Proteomes" id="UP000224567">
    <property type="component" value="Unassembled WGS sequence"/>
</dbReference>
<sequence length="295" mass="34437">MDYSSVATGRLYVASDKIPGAEDEHREENFFKRDDPNTNSPYAKELVKTFNIDRYPMRIQCDGATDLTGDLVVKSVMEKPFEAFRKILREQKLVSYFRKSCFRQYLDLSKDNNARFQMEMVYDLLKHRFIYKNKDKMDEVDVTVEATAKEHNITVDNPSNASKEEKKWILIPACLPWHLVNVVYILINCGDEFHWVLVVVLLKERCIRVYDSMLRRSHFEPLFETQKLAKILPTYLDMSGFLDQKVRTNWSTIEAYRDKKANPFDVQYVGGISPRTIGSLDCGPFVTTYAEYLSD</sequence>
<reference evidence="6 7" key="1">
    <citation type="journal article" date="2017" name="Genome Biol.">
        <title>New reference genome sequences of hot pepper reveal the massive evolution of plant disease-resistance genes by retroduplication.</title>
        <authorList>
            <person name="Kim S."/>
            <person name="Park J."/>
            <person name="Yeom S.I."/>
            <person name="Kim Y.M."/>
            <person name="Seo E."/>
            <person name="Kim K.T."/>
            <person name="Kim M.S."/>
            <person name="Lee J.M."/>
            <person name="Cheong K."/>
            <person name="Shin H.S."/>
            <person name="Kim S.B."/>
            <person name="Han K."/>
            <person name="Lee J."/>
            <person name="Park M."/>
            <person name="Lee H.A."/>
            <person name="Lee H.Y."/>
            <person name="Lee Y."/>
            <person name="Oh S."/>
            <person name="Lee J.H."/>
            <person name="Choi E."/>
            <person name="Choi E."/>
            <person name="Lee S.E."/>
            <person name="Jeon J."/>
            <person name="Kim H."/>
            <person name="Choi G."/>
            <person name="Song H."/>
            <person name="Lee J."/>
            <person name="Lee S.C."/>
            <person name="Kwon J.K."/>
            <person name="Lee H.Y."/>
            <person name="Koo N."/>
            <person name="Hong Y."/>
            <person name="Kim R.W."/>
            <person name="Kang W.H."/>
            <person name="Huh J.H."/>
            <person name="Kang B.C."/>
            <person name="Yang T.J."/>
            <person name="Lee Y.H."/>
            <person name="Bennetzen J.L."/>
            <person name="Choi D."/>
        </authorList>
    </citation>
    <scope>NUCLEOTIDE SEQUENCE [LARGE SCALE GENOMIC DNA]</scope>
    <source>
        <strain evidence="7">cv. PBC81</strain>
    </source>
</reference>